<dbReference type="Proteomes" id="UP000001950">
    <property type="component" value="Chromosome 2"/>
</dbReference>
<evidence type="ECO:0000256" key="2">
    <source>
        <dbReference type="SAM" id="Phobius"/>
    </source>
</evidence>
<name>Q4UDD1_THEAN</name>
<dbReference type="FunCoup" id="Q4UDD1">
    <property type="interactions" value="44"/>
</dbReference>
<dbReference type="RefSeq" id="XP_952640.1">
    <property type="nucleotide sequence ID" value="XM_947547.1"/>
</dbReference>
<feature type="transmembrane region" description="Helical" evidence="2">
    <location>
        <begin position="161"/>
        <end position="182"/>
    </location>
</feature>
<dbReference type="InParanoid" id="Q4UDD1"/>
<feature type="transmembrane region" description="Helical" evidence="2">
    <location>
        <begin position="62"/>
        <end position="92"/>
    </location>
</feature>
<dbReference type="EMBL" id="CR940348">
    <property type="protein sequence ID" value="CAI74908.1"/>
    <property type="molecule type" value="Genomic_DNA"/>
</dbReference>
<gene>
    <name evidence="3" type="ORF">TA13960</name>
</gene>
<comment type="similarity">
    <text evidence="1">Belongs to the DP1 family.</text>
</comment>
<keyword evidence="2" id="KW-1133">Transmembrane helix</keyword>
<protein>
    <recommendedName>
        <fullName evidence="5">TB2/DP1, HVA22 family</fullName>
    </recommendedName>
</protein>
<evidence type="ECO:0000313" key="3">
    <source>
        <dbReference type="EMBL" id="CAI74908.1"/>
    </source>
</evidence>
<accession>Q4UDD1</accession>
<dbReference type="PANTHER" id="PTHR12300">
    <property type="entry name" value="HVA22-LIKE PROTEINS"/>
    <property type="match status" value="1"/>
</dbReference>
<keyword evidence="2" id="KW-0472">Membrane</keyword>
<dbReference type="KEGG" id="tan:TA13960"/>
<reference evidence="3 4" key="1">
    <citation type="journal article" date="2005" name="Science">
        <title>Genome of the host-cell transforming parasite Theileria annulata compared with T. parva.</title>
        <authorList>
            <person name="Pain A."/>
            <person name="Renauld H."/>
            <person name="Berriman M."/>
            <person name="Murphy L."/>
            <person name="Yeats C.A."/>
            <person name="Weir W."/>
            <person name="Kerhornou A."/>
            <person name="Aslett M."/>
            <person name="Bishop R."/>
            <person name="Bouchier C."/>
            <person name="Cochet M."/>
            <person name="Coulson R.M.R."/>
            <person name="Cronin A."/>
            <person name="de Villiers E.P."/>
            <person name="Fraser A."/>
            <person name="Fosker N."/>
            <person name="Gardner M."/>
            <person name="Goble A."/>
            <person name="Griffiths-Jones S."/>
            <person name="Harris D.E."/>
            <person name="Katzer F."/>
            <person name="Larke N."/>
            <person name="Lord A."/>
            <person name="Maser P."/>
            <person name="McKellar S."/>
            <person name="Mooney P."/>
            <person name="Morton F."/>
            <person name="Nene V."/>
            <person name="O'Neil S."/>
            <person name="Price C."/>
            <person name="Quail M.A."/>
            <person name="Rabbinowitsch E."/>
            <person name="Rawlings N.D."/>
            <person name="Rutter S."/>
            <person name="Saunders D."/>
            <person name="Seeger K."/>
            <person name="Shah T."/>
            <person name="Squares R."/>
            <person name="Squares S."/>
            <person name="Tivey A."/>
            <person name="Walker A.R."/>
            <person name="Woodward J."/>
            <person name="Dobbelaere D.A.E."/>
            <person name="Langsley G."/>
            <person name="Rajandream M.A."/>
            <person name="McKeever D."/>
            <person name="Shiels B."/>
            <person name="Tait A."/>
            <person name="Barrell B.G."/>
            <person name="Hall N."/>
        </authorList>
    </citation>
    <scope>NUCLEOTIDE SEQUENCE [LARGE SCALE GENOMIC DNA]</scope>
    <source>
        <strain evidence="4">Ankara</strain>
    </source>
</reference>
<dbReference type="eggNOG" id="KOG1726">
    <property type="taxonomic scope" value="Eukaryota"/>
</dbReference>
<dbReference type="STRING" id="5874.Q4UDD1"/>
<dbReference type="OMA" id="IFNYFAN"/>
<keyword evidence="2" id="KW-0812">Transmembrane</keyword>
<dbReference type="GeneID" id="3861926"/>
<dbReference type="AlphaFoldDB" id="Q4UDD1"/>
<dbReference type="Pfam" id="PF03134">
    <property type="entry name" value="TB2_DP1_HVA22"/>
    <property type="match status" value="1"/>
</dbReference>
<proteinExistence type="inferred from homology"/>
<organism evidence="3 4">
    <name type="scientific">Theileria annulata</name>
    <dbReference type="NCBI Taxonomy" id="5874"/>
    <lineage>
        <taxon>Eukaryota</taxon>
        <taxon>Sar</taxon>
        <taxon>Alveolata</taxon>
        <taxon>Apicomplexa</taxon>
        <taxon>Aconoidasida</taxon>
        <taxon>Piroplasmida</taxon>
        <taxon>Theileriidae</taxon>
        <taxon>Theileria</taxon>
    </lineage>
</organism>
<evidence type="ECO:0008006" key="5">
    <source>
        <dbReference type="Google" id="ProtNLM"/>
    </source>
</evidence>
<dbReference type="InterPro" id="IPR004345">
    <property type="entry name" value="TB2_DP1_HVA22"/>
</dbReference>
<evidence type="ECO:0000256" key="1">
    <source>
        <dbReference type="RuleBase" id="RU362006"/>
    </source>
</evidence>
<keyword evidence="4" id="KW-1185">Reference proteome</keyword>
<dbReference type="OrthoDB" id="10009287at2759"/>
<dbReference type="VEuPathDB" id="PiroplasmaDB:TA13960"/>
<dbReference type="GO" id="GO:0016020">
    <property type="term" value="C:membrane"/>
    <property type="evidence" value="ECO:0007669"/>
    <property type="project" value="UniProtKB-SubCell"/>
</dbReference>
<comment type="subcellular location">
    <subcellularLocation>
        <location evidence="1">Membrane</location>
        <topology evidence="1">Multi-pass membrane protein</topology>
    </subcellularLocation>
</comment>
<sequence length="260" mass="29966">MKETKKDEKNSEVKTSFVRRLSSNICTKSCELTKFFELFESYAKNLSLVRLFSEKLRISPGIVLLGLMLLIFMFLVSKLGGSLICDAVGFLYPSYKSYKVLKSCEQKGTTTRSNPTKQYETARSVNESEEKEAEVSNSVKKQVPNNVAEETKKDLVYWNKYWIVFSLGFIFNYVANIFLYWLPFYYVLKLVFIVVLLHPKLQGAELIYNFLIAPLLDRYESTIDNTLATLETTADQLFIKYGVAKLSDKLNDYANKHTTM</sequence>
<evidence type="ECO:0000313" key="4">
    <source>
        <dbReference type="Proteomes" id="UP000001950"/>
    </source>
</evidence>